<proteinExistence type="predicted"/>
<dbReference type="InterPro" id="IPR027417">
    <property type="entry name" value="P-loop_NTPase"/>
</dbReference>
<dbReference type="Pfam" id="PF17855">
    <property type="entry name" value="MCM_lid"/>
    <property type="match status" value="1"/>
</dbReference>
<dbReference type="AlphaFoldDB" id="A0A9F2KWQ7"/>
<dbReference type="InterPro" id="IPR031327">
    <property type="entry name" value="MCM"/>
</dbReference>
<dbReference type="InterPro" id="IPR041562">
    <property type="entry name" value="MCM_lid"/>
</dbReference>
<dbReference type="Proteomes" id="UP000695026">
    <property type="component" value="Unplaced"/>
</dbReference>
<feature type="compositionally biased region" description="Basic and acidic residues" evidence="1">
    <location>
        <begin position="418"/>
        <end position="433"/>
    </location>
</feature>
<dbReference type="PANTHER" id="PTHR11630:SF48">
    <property type="entry name" value="DNA HELICASE MCM9"/>
    <property type="match status" value="1"/>
</dbReference>
<dbReference type="GO" id="GO:0005634">
    <property type="term" value="C:nucleus"/>
    <property type="evidence" value="ECO:0007669"/>
    <property type="project" value="UniProtKB-SubCell"/>
</dbReference>
<dbReference type="PANTHER" id="PTHR11630">
    <property type="entry name" value="DNA REPLICATION LICENSING FACTOR MCM FAMILY MEMBER"/>
    <property type="match status" value="1"/>
</dbReference>
<organism evidence="4 5">
    <name type="scientific">Python bivittatus</name>
    <name type="common">Burmese python</name>
    <name type="synonym">Python molurus bivittatus</name>
    <dbReference type="NCBI Taxonomy" id="176946"/>
    <lineage>
        <taxon>Eukaryota</taxon>
        <taxon>Metazoa</taxon>
        <taxon>Chordata</taxon>
        <taxon>Craniata</taxon>
        <taxon>Vertebrata</taxon>
        <taxon>Euteleostomi</taxon>
        <taxon>Lepidosauria</taxon>
        <taxon>Squamata</taxon>
        <taxon>Bifurcata</taxon>
        <taxon>Unidentata</taxon>
        <taxon>Episquamata</taxon>
        <taxon>Toxicofera</taxon>
        <taxon>Serpentes</taxon>
        <taxon>Henophidia</taxon>
        <taxon>Pythonidae</taxon>
        <taxon>Python</taxon>
    </lineage>
</organism>
<feature type="region of interest" description="Disordered" evidence="1">
    <location>
        <begin position="396"/>
        <end position="434"/>
    </location>
</feature>
<dbReference type="RefSeq" id="XP_007427819.2">
    <property type="nucleotide sequence ID" value="XM_007427757.2"/>
</dbReference>
<feature type="compositionally biased region" description="Basic and acidic residues" evidence="1">
    <location>
        <begin position="505"/>
        <end position="522"/>
    </location>
</feature>
<evidence type="ECO:0000313" key="5">
    <source>
        <dbReference type="RefSeq" id="XP_007427819.2"/>
    </source>
</evidence>
<name>A0A9F2KWQ7_PYTBI</name>
<dbReference type="CTD" id="254394"/>
<feature type="region of interest" description="Disordered" evidence="1">
    <location>
        <begin position="471"/>
        <end position="528"/>
    </location>
</feature>
<feature type="signal peptide" evidence="2">
    <location>
        <begin position="1"/>
        <end position="18"/>
    </location>
</feature>
<feature type="chain" id="PRO_5039902836" evidence="2">
    <location>
        <begin position="19"/>
        <end position="637"/>
    </location>
</feature>
<gene>
    <name evidence="5" type="primary">MCM9</name>
</gene>
<feature type="domain" description="MCM AAA-lid" evidence="3">
    <location>
        <begin position="30"/>
        <end position="112"/>
    </location>
</feature>
<evidence type="ECO:0000256" key="2">
    <source>
        <dbReference type="SAM" id="SignalP"/>
    </source>
</evidence>
<evidence type="ECO:0000313" key="4">
    <source>
        <dbReference type="Proteomes" id="UP000695026"/>
    </source>
</evidence>
<feature type="compositionally biased region" description="Basic and acidic residues" evidence="1">
    <location>
        <begin position="481"/>
        <end position="496"/>
    </location>
</feature>
<dbReference type="GO" id="GO:0000724">
    <property type="term" value="P:double-strand break repair via homologous recombination"/>
    <property type="evidence" value="ECO:0007669"/>
    <property type="project" value="TreeGrafter"/>
</dbReference>
<accession>A0A9F2KWQ7</accession>
<keyword evidence="5" id="KW-0347">Helicase</keyword>
<keyword evidence="5" id="KW-0378">Hydrolase</keyword>
<keyword evidence="4" id="KW-1185">Reference proteome</keyword>
<dbReference type="KEGG" id="pbi:103057984"/>
<dbReference type="GO" id="GO:0005524">
    <property type="term" value="F:ATP binding"/>
    <property type="evidence" value="ECO:0007669"/>
    <property type="project" value="InterPro"/>
</dbReference>
<feature type="region of interest" description="Disordered" evidence="1">
    <location>
        <begin position="329"/>
        <end position="352"/>
    </location>
</feature>
<dbReference type="OrthoDB" id="271325at2759"/>
<keyword evidence="2" id="KW-0732">Signal</keyword>
<reference evidence="5" key="1">
    <citation type="submission" date="2025-08" db="UniProtKB">
        <authorList>
            <consortium name="RefSeq"/>
        </authorList>
    </citation>
    <scope>IDENTIFICATION</scope>
    <source>
        <tissue evidence="5">Liver</tissue>
    </source>
</reference>
<dbReference type="GO" id="GO:0042555">
    <property type="term" value="C:MCM complex"/>
    <property type="evidence" value="ECO:0007669"/>
    <property type="project" value="TreeGrafter"/>
</dbReference>
<dbReference type="Gene3D" id="3.40.50.300">
    <property type="entry name" value="P-loop containing nucleotide triphosphate hydrolases"/>
    <property type="match status" value="1"/>
</dbReference>
<dbReference type="GO" id="GO:0017116">
    <property type="term" value="F:single-stranded DNA helicase activity"/>
    <property type="evidence" value="ECO:0007669"/>
    <property type="project" value="TreeGrafter"/>
</dbReference>
<keyword evidence="5" id="KW-0547">Nucleotide-binding</keyword>
<dbReference type="GO" id="GO:0003697">
    <property type="term" value="F:single-stranded DNA binding"/>
    <property type="evidence" value="ECO:0007669"/>
    <property type="project" value="TreeGrafter"/>
</dbReference>
<dbReference type="GO" id="GO:0016787">
    <property type="term" value="F:hydrolase activity"/>
    <property type="evidence" value="ECO:0007669"/>
    <property type="project" value="UniProtKB-KW"/>
</dbReference>
<protein>
    <submittedName>
        <fullName evidence="5">DNA helicase MCM9</fullName>
    </submittedName>
</protein>
<dbReference type="GeneID" id="103057984"/>
<evidence type="ECO:0000259" key="3">
    <source>
        <dbReference type="Pfam" id="PF17855"/>
    </source>
</evidence>
<sequence length="637" mass="71709">MHIVLVLLLCYLILLFSGCPSTSEKLWSMEKMKTYFCLIKNLRPILTDESHLILVRYYQMQRQSDCRNAARTTIRLLESLIRLAEAHARLMFREIVTVEDAVTVVSVMESSMQGGALLGGANALHTSFPENPGEQYKIQCQLILKKLELQHLLQEELKRLDRLQNGNSGPSLQCKEASLDNHTFGKLEQRIHSQHSDNKENNSHLQPLSSKITPEADTHLGFSTRQVSDDAQAREKLNSLHENSYDNTLNWFDSIAEGNMETEKVTCNFPVAVTSQDSLALEATSSGSSKETNCLREVEQAKKRESLTKKDQGTSCIQASLALERTEKPINSPSGARYKGPNATPSTPDPVITQRASKKWRKMNIERIQGFCASIADSKASHPIIVPHCPIKDTNASLSHNVPSRHLTSTTLNRKRNRDQTNKGRSCNEREVLENSEAAPAKLAKFSFQQKPKLALSPQNEVHHKLPETIFSPDSFTQNTSKEERLRKEDLDKYQESHSLNPGNKCKEKQACKNKKEEDKPKPNKAIPFINKTGTRIETPDSRGSRKVCPSTLAKLAKFAFTPSDESPVSLNIASNDEVRERQPLRTQKDCAERTRKCFELGKANRVTGKSLFSVTDLDDAVLDFDWDEEIQKNAKS</sequence>
<evidence type="ECO:0000256" key="1">
    <source>
        <dbReference type="SAM" id="MobiDB-lite"/>
    </source>
</evidence>
<keyword evidence="5" id="KW-0067">ATP-binding</keyword>
<feature type="compositionally biased region" description="Polar residues" evidence="1">
    <location>
        <begin position="396"/>
        <end position="412"/>
    </location>
</feature>